<organism evidence="14 15">
    <name type="scientific">Clytia hemisphaerica</name>
    <dbReference type="NCBI Taxonomy" id="252671"/>
    <lineage>
        <taxon>Eukaryota</taxon>
        <taxon>Metazoa</taxon>
        <taxon>Cnidaria</taxon>
        <taxon>Hydrozoa</taxon>
        <taxon>Hydroidolina</taxon>
        <taxon>Leptothecata</taxon>
        <taxon>Obeliida</taxon>
        <taxon>Clytiidae</taxon>
        <taxon>Clytia</taxon>
    </lineage>
</organism>
<dbReference type="SUPFAM" id="SSF103647">
    <property type="entry name" value="TSP type-3 repeat"/>
    <property type="match status" value="3"/>
</dbReference>
<feature type="domain" description="EGF-like" evidence="12">
    <location>
        <begin position="417"/>
        <end position="457"/>
    </location>
</feature>
<dbReference type="OrthoDB" id="14563at2759"/>
<dbReference type="GO" id="GO:0005576">
    <property type="term" value="C:extracellular region"/>
    <property type="evidence" value="ECO:0007669"/>
    <property type="project" value="InterPro"/>
</dbReference>
<feature type="repeat" description="TSP type-3" evidence="10">
    <location>
        <begin position="550"/>
        <end position="585"/>
    </location>
</feature>
<evidence type="ECO:0000256" key="1">
    <source>
        <dbReference type="ARBA" id="ARBA00009456"/>
    </source>
</evidence>
<dbReference type="Pfam" id="PF12947">
    <property type="entry name" value="EGF_3"/>
    <property type="match status" value="1"/>
</dbReference>
<dbReference type="InterPro" id="IPR017897">
    <property type="entry name" value="Thrombospondin_3_rpt"/>
</dbReference>
<feature type="domain" description="TSP C-terminal" evidence="13">
    <location>
        <begin position="722"/>
        <end position="936"/>
    </location>
</feature>
<dbReference type="Gene3D" id="2.10.25.10">
    <property type="entry name" value="Laminin"/>
    <property type="match status" value="8"/>
</dbReference>
<keyword evidence="3 11" id="KW-0732">Signal</keyword>
<dbReference type="InterPro" id="IPR009030">
    <property type="entry name" value="Growth_fac_rcpt_cys_sf"/>
</dbReference>
<proteinExistence type="inferred from homology"/>
<feature type="domain" description="EGF-like" evidence="12">
    <location>
        <begin position="278"/>
        <end position="316"/>
    </location>
</feature>
<accession>A0A7M5VD31</accession>
<feature type="repeat" description="TSP type-3" evidence="10">
    <location>
        <begin position="491"/>
        <end position="526"/>
    </location>
</feature>
<dbReference type="PROSITE" id="PS01186">
    <property type="entry name" value="EGF_2"/>
    <property type="match status" value="2"/>
</dbReference>
<feature type="signal peptide" evidence="11">
    <location>
        <begin position="1"/>
        <end position="22"/>
    </location>
</feature>
<dbReference type="GO" id="GO:0007155">
    <property type="term" value="P:cell adhesion"/>
    <property type="evidence" value="ECO:0007669"/>
    <property type="project" value="UniProtKB-KW"/>
</dbReference>
<dbReference type="SUPFAM" id="SSF57184">
    <property type="entry name" value="Growth factor receptor domain"/>
    <property type="match status" value="1"/>
</dbReference>
<feature type="disulfide bond" evidence="9">
    <location>
        <begin position="426"/>
        <end position="443"/>
    </location>
</feature>
<dbReference type="InterPro" id="IPR049883">
    <property type="entry name" value="NOTCH1_EGF-like"/>
</dbReference>
<dbReference type="InterPro" id="IPR028974">
    <property type="entry name" value="TSP_type-3_rpt"/>
</dbReference>
<dbReference type="SUPFAM" id="SSF57196">
    <property type="entry name" value="EGF/Laminin"/>
    <property type="match status" value="1"/>
</dbReference>
<dbReference type="InterPro" id="IPR018097">
    <property type="entry name" value="EGF_Ca-bd_CS"/>
</dbReference>
<name>A0A7M5VD31_9CNID</name>
<feature type="domain" description="EGF-like" evidence="12">
    <location>
        <begin position="225"/>
        <end position="259"/>
    </location>
</feature>
<keyword evidence="5 10" id="KW-0106">Calcium</keyword>
<reference evidence="14" key="1">
    <citation type="submission" date="2021-01" db="UniProtKB">
        <authorList>
            <consortium name="EnsemblMetazoa"/>
        </authorList>
    </citation>
    <scope>IDENTIFICATION</scope>
</reference>
<evidence type="ECO:0000256" key="11">
    <source>
        <dbReference type="SAM" id="SignalP"/>
    </source>
</evidence>
<dbReference type="InterPro" id="IPR024731">
    <property type="entry name" value="NELL2-like_EGF"/>
</dbReference>
<keyword evidence="8" id="KW-0325">Glycoprotein</keyword>
<evidence type="ECO:0000256" key="10">
    <source>
        <dbReference type="PROSITE-ProRule" id="PRU00634"/>
    </source>
</evidence>
<comment type="caution">
    <text evidence="9">Lacks conserved residue(s) required for the propagation of feature annotation.</text>
</comment>
<dbReference type="SUPFAM" id="SSF49899">
    <property type="entry name" value="Concanavalin A-like lectins/glucanases"/>
    <property type="match status" value="1"/>
</dbReference>
<dbReference type="InterPro" id="IPR003367">
    <property type="entry name" value="Thrombospondin_3-like_rpt"/>
</dbReference>
<dbReference type="EnsemblMetazoa" id="CLYHEMT012151.1">
    <property type="protein sequence ID" value="CLYHEMP012151.1"/>
    <property type="gene ID" value="CLYHEMG012151"/>
</dbReference>
<dbReference type="Gene3D" id="2.60.120.200">
    <property type="match status" value="1"/>
</dbReference>
<dbReference type="SMART" id="SM00181">
    <property type="entry name" value="EGF"/>
    <property type="match status" value="8"/>
</dbReference>
<dbReference type="PROSITE" id="PS51234">
    <property type="entry name" value="TSP3"/>
    <property type="match status" value="3"/>
</dbReference>
<sequence>MELKDFILCSVCILMKFSWVSTLKGNIEPDDLLTHISGHQISTNDVISFLEVFKGIHYELQKQTIEMQRLNKRMFQCDFCSSKNSILDNKVFVATCEQSNCFDKDSCKIDPSSISGYSCGPCPKGYEGDGITCKDIDECKSNNVCSNLTKCINKEPGHKCSPCPAGYKEVLRHEKGYTKQECVDVDECSLNRDECPDGAECINGVGSYECRCKEGYESDGETCVDINECLENPCSEHAKCINRSPGFQCTKCRFGYEGEQIKGLGREFARNNKQVCKDKNECMNGEHACHEHAICTNTEGDYTCACPMGMRGDGFTCTDIDECKYARPCSPMTSCVNLPDGKGFTCTKCPDGYFDTGASGAGIEVAKGVQQSCIDIDECTLKPPKCDARNSICINREGSYKCICKEGFHNVNGTCRFIGYCQNYNCGPLSVCVNDRQQKKAVCKCRPGYAGNGIVCGTDYDSDGWPDNDLPCNEERCTADNCKYFPNSDQSDVDGDGKGDGCDDDADADGIYNKNDNCVLTPNPKQEDRDLDRVGDKCDNCISMRNFHQLDTDGDGLGDVCDPDRDNDKLRNEKDNCDLIKNPNQKDTDGDGIGDACDNCRDVKNYDQRDLNLNGIGDACDDFDDEDLDSVPDDYDNCRQIANTDQADTDSDGIGDACDDDTDNDGILDEFDNCVFKFNPLQDDLDGNEIGDICDGDIDDDGIGDEDDDCPKHRNVTIIDFKTLIYVPLDPHGAAQLDPVWSILNDGHDVHQALNSDPGIAVAPNQLGSMDFTGTFYVNTKRDDDYIGFIFGYQSSSKFYAVMWKQKNQTYWDTTPFPATATAGVSIKVVNSKSGPGKRLRNALWHTGNTTDEVSLLWHDKRFRGWRPKVSYRWKLEHRPDIGLIRLQVNRGQFAMFDTGCIYDNTLRGGKVGMFVFSQEAVVWSDTRIKCNDDVPKVCYSRGA</sequence>
<evidence type="ECO:0000313" key="15">
    <source>
        <dbReference type="Proteomes" id="UP000594262"/>
    </source>
</evidence>
<evidence type="ECO:0000256" key="5">
    <source>
        <dbReference type="ARBA" id="ARBA00022837"/>
    </source>
</evidence>
<dbReference type="Pfam" id="PF05735">
    <property type="entry name" value="TSP_C"/>
    <property type="match status" value="1"/>
</dbReference>
<dbReference type="PANTHER" id="PTHR10199:SF100">
    <property type="entry name" value="THROMBOSPONDIN, ISOFORM A"/>
    <property type="match status" value="1"/>
</dbReference>
<evidence type="ECO:0000259" key="13">
    <source>
        <dbReference type="PROSITE" id="PS51236"/>
    </source>
</evidence>
<feature type="repeat" description="TSP type-3" evidence="10">
    <location>
        <begin position="647"/>
        <end position="682"/>
    </location>
</feature>
<dbReference type="CDD" id="cd00054">
    <property type="entry name" value="EGF_CA"/>
    <property type="match status" value="5"/>
</dbReference>
<evidence type="ECO:0000256" key="2">
    <source>
        <dbReference type="ARBA" id="ARBA00022536"/>
    </source>
</evidence>
<keyword evidence="2 9" id="KW-0245">EGF-like domain</keyword>
<dbReference type="PROSITE" id="PS51236">
    <property type="entry name" value="TSP_CTER"/>
    <property type="match status" value="1"/>
</dbReference>
<dbReference type="SMART" id="SM00179">
    <property type="entry name" value="EGF_CA"/>
    <property type="match status" value="7"/>
</dbReference>
<feature type="domain" description="EGF-like" evidence="12">
    <location>
        <begin position="375"/>
        <end position="414"/>
    </location>
</feature>
<protein>
    <submittedName>
        <fullName evidence="14">Uncharacterized protein</fullName>
    </submittedName>
</protein>
<keyword evidence="4" id="KW-0677">Repeat</keyword>
<evidence type="ECO:0000256" key="9">
    <source>
        <dbReference type="PROSITE-ProRule" id="PRU00076"/>
    </source>
</evidence>
<dbReference type="FunFam" id="2.10.25.10:FF:000025">
    <property type="entry name" value="Thrombospondin 3"/>
    <property type="match status" value="1"/>
</dbReference>
<dbReference type="InterPro" id="IPR013320">
    <property type="entry name" value="ConA-like_dom_sf"/>
</dbReference>
<dbReference type="Pfam" id="PF07645">
    <property type="entry name" value="EGF_CA"/>
    <property type="match status" value="5"/>
</dbReference>
<dbReference type="GeneID" id="136816355"/>
<dbReference type="AlphaFoldDB" id="A0A7M5VD31"/>
<evidence type="ECO:0000256" key="3">
    <source>
        <dbReference type="ARBA" id="ARBA00022729"/>
    </source>
</evidence>
<evidence type="ECO:0000256" key="6">
    <source>
        <dbReference type="ARBA" id="ARBA00022889"/>
    </source>
</evidence>
<dbReference type="InterPro" id="IPR000152">
    <property type="entry name" value="EGF-type_Asp/Asn_hydroxyl_site"/>
</dbReference>
<dbReference type="Pfam" id="PF02412">
    <property type="entry name" value="TSP_3"/>
    <property type="match status" value="5"/>
</dbReference>
<keyword evidence="7 9" id="KW-1015">Disulfide bond</keyword>
<dbReference type="FunFam" id="4.10.1080.10:FF:000001">
    <property type="entry name" value="Thrombospondin 3"/>
    <property type="match status" value="1"/>
</dbReference>
<evidence type="ECO:0000256" key="7">
    <source>
        <dbReference type="ARBA" id="ARBA00023157"/>
    </source>
</evidence>
<evidence type="ECO:0000259" key="12">
    <source>
        <dbReference type="PROSITE" id="PS50026"/>
    </source>
</evidence>
<dbReference type="Proteomes" id="UP000594262">
    <property type="component" value="Unplaced"/>
</dbReference>
<dbReference type="PROSITE" id="PS50026">
    <property type="entry name" value="EGF_3"/>
    <property type="match status" value="5"/>
</dbReference>
<dbReference type="InterPro" id="IPR008859">
    <property type="entry name" value="Thrombospondin_C"/>
</dbReference>
<dbReference type="FunFam" id="2.60.120.200:FF:000002">
    <property type="entry name" value="Thrombospondin 3"/>
    <property type="match status" value="1"/>
</dbReference>
<dbReference type="InterPro" id="IPR000742">
    <property type="entry name" value="EGF"/>
</dbReference>
<dbReference type="PANTHER" id="PTHR10199">
    <property type="entry name" value="THROMBOSPONDIN"/>
    <property type="match status" value="1"/>
</dbReference>
<dbReference type="Gene3D" id="4.10.1080.10">
    <property type="entry name" value="TSP type-3 repeat"/>
    <property type="match status" value="2"/>
</dbReference>
<evidence type="ECO:0000256" key="8">
    <source>
        <dbReference type="ARBA" id="ARBA00023180"/>
    </source>
</evidence>
<feature type="domain" description="EGF-like" evidence="12">
    <location>
        <begin position="184"/>
        <end position="224"/>
    </location>
</feature>
<dbReference type="FunFam" id="2.10.25.10:FF:000038">
    <property type="entry name" value="Fibrillin 2"/>
    <property type="match status" value="3"/>
</dbReference>
<dbReference type="PROSITE" id="PS01187">
    <property type="entry name" value="EGF_CA"/>
    <property type="match status" value="2"/>
</dbReference>
<evidence type="ECO:0000313" key="14">
    <source>
        <dbReference type="EnsemblMetazoa" id="CLYHEMP012151.1"/>
    </source>
</evidence>
<dbReference type="PROSITE" id="PS00010">
    <property type="entry name" value="ASX_HYDROXYL"/>
    <property type="match status" value="3"/>
</dbReference>
<dbReference type="InterPro" id="IPR001881">
    <property type="entry name" value="EGF-like_Ca-bd_dom"/>
</dbReference>
<dbReference type="GO" id="GO:0005509">
    <property type="term" value="F:calcium ion binding"/>
    <property type="evidence" value="ECO:0007669"/>
    <property type="project" value="UniProtKB-UniRule"/>
</dbReference>
<dbReference type="RefSeq" id="XP_066928778.1">
    <property type="nucleotide sequence ID" value="XM_067072677.1"/>
</dbReference>
<evidence type="ECO:0000256" key="4">
    <source>
        <dbReference type="ARBA" id="ARBA00022737"/>
    </source>
</evidence>
<keyword evidence="6" id="KW-0130">Cell adhesion</keyword>
<keyword evidence="15" id="KW-1185">Reference proteome</keyword>
<comment type="similarity">
    <text evidence="1">Belongs to the thrombospondin family.</text>
</comment>
<feature type="chain" id="PRO_5029463376" evidence="11">
    <location>
        <begin position="23"/>
        <end position="944"/>
    </location>
</feature>